<dbReference type="Proteomes" id="UP001235939">
    <property type="component" value="Chromosome 12"/>
</dbReference>
<accession>A0ABY6L4D7</accession>
<evidence type="ECO:0000313" key="1">
    <source>
        <dbReference type="EMBL" id="UYV74630.1"/>
    </source>
</evidence>
<proteinExistence type="predicted"/>
<reference evidence="1 2" key="1">
    <citation type="submission" date="2022-01" db="EMBL/GenBank/DDBJ databases">
        <title>A chromosomal length assembly of Cordylochernes scorpioides.</title>
        <authorList>
            <person name="Zeh D."/>
            <person name="Zeh J."/>
        </authorList>
    </citation>
    <scope>NUCLEOTIDE SEQUENCE [LARGE SCALE GENOMIC DNA]</scope>
    <source>
        <strain evidence="1">IN4F17</strain>
        <tissue evidence="1">Whole Body</tissue>
    </source>
</reference>
<name>A0ABY6L4D7_9ARAC</name>
<protein>
    <submittedName>
        <fullName evidence="1">Uncharacterized protein</fullName>
    </submittedName>
</protein>
<evidence type="ECO:0000313" key="2">
    <source>
        <dbReference type="Proteomes" id="UP001235939"/>
    </source>
</evidence>
<organism evidence="1 2">
    <name type="scientific">Cordylochernes scorpioides</name>
    <dbReference type="NCBI Taxonomy" id="51811"/>
    <lineage>
        <taxon>Eukaryota</taxon>
        <taxon>Metazoa</taxon>
        <taxon>Ecdysozoa</taxon>
        <taxon>Arthropoda</taxon>
        <taxon>Chelicerata</taxon>
        <taxon>Arachnida</taxon>
        <taxon>Pseudoscorpiones</taxon>
        <taxon>Cheliferoidea</taxon>
        <taxon>Chernetidae</taxon>
        <taxon>Cordylochernes</taxon>
    </lineage>
</organism>
<keyword evidence="2" id="KW-1185">Reference proteome</keyword>
<sequence>MLFAHELRMPCDVLLGRLEQTLENTNEYISHPEERILTIHQWAREKLHFSSEKMKDRYNAKTFKEGKMVWLHYPQGKKGLSPKLQYQWEGPYKLQYQWEGPYRLQYQWEGPYKLQYQWEGPYKLQYQWEGPYKLQYQWEGPYKIIK</sequence>
<dbReference type="EMBL" id="CP092874">
    <property type="protein sequence ID" value="UYV74630.1"/>
    <property type="molecule type" value="Genomic_DNA"/>
</dbReference>
<gene>
    <name evidence="1" type="ORF">LAZ67_12000327</name>
</gene>